<proteinExistence type="predicted"/>
<evidence type="ECO:0000313" key="2">
    <source>
        <dbReference type="EMBL" id="VFK54250.1"/>
    </source>
</evidence>
<reference evidence="2" key="1">
    <citation type="submission" date="2019-02" db="EMBL/GenBank/DDBJ databases">
        <authorList>
            <person name="Gruber-Vodicka R. H."/>
            <person name="Seah K. B. B."/>
        </authorList>
    </citation>
    <scope>NUCLEOTIDE SEQUENCE</scope>
    <source>
        <strain evidence="2">BECK_BZ126</strain>
    </source>
</reference>
<sequence>MRLWSEYTEISKMPKKSMLKKLLLLSTFLFPANLLADECFCLIDGDDGLWFDCRVEESAQAEKTEKAAYACADPGGEGKRKRLDVETGKRISAGTPPCTPCRLREMTELASPPRAAR</sequence>
<organism evidence="2">
    <name type="scientific">Candidatus Kentrum sp. TC</name>
    <dbReference type="NCBI Taxonomy" id="2126339"/>
    <lineage>
        <taxon>Bacteria</taxon>
        <taxon>Pseudomonadati</taxon>
        <taxon>Pseudomonadota</taxon>
        <taxon>Gammaproteobacteria</taxon>
        <taxon>Candidatus Kentrum</taxon>
    </lineage>
</organism>
<protein>
    <submittedName>
        <fullName evidence="2">Uncharacterized protein</fullName>
    </submittedName>
</protein>
<dbReference type="EMBL" id="CAADFW010000004">
    <property type="protein sequence ID" value="VFK54250.1"/>
    <property type="molecule type" value="Genomic_DNA"/>
</dbReference>
<feature type="chain" id="PRO_5019164954" evidence="1">
    <location>
        <begin position="37"/>
        <end position="117"/>
    </location>
</feature>
<evidence type="ECO:0000256" key="1">
    <source>
        <dbReference type="SAM" id="SignalP"/>
    </source>
</evidence>
<accession>A0A450ZKG7</accession>
<dbReference type="AlphaFoldDB" id="A0A450ZKG7"/>
<name>A0A450ZKG7_9GAMM</name>
<gene>
    <name evidence="2" type="ORF">BECKTC1821F_GA0114240_100489</name>
</gene>
<feature type="signal peptide" evidence="1">
    <location>
        <begin position="1"/>
        <end position="36"/>
    </location>
</feature>
<keyword evidence="1" id="KW-0732">Signal</keyword>